<evidence type="ECO:0000256" key="4">
    <source>
        <dbReference type="ARBA" id="ARBA00023027"/>
    </source>
</evidence>
<dbReference type="Pfam" id="PF13241">
    <property type="entry name" value="NAD_binding_7"/>
    <property type="match status" value="1"/>
</dbReference>
<comment type="caution">
    <text evidence="7">The sequence shown here is derived from an EMBL/GenBank/DDBJ whole genome shotgun (WGS) entry which is preliminary data.</text>
</comment>
<comment type="pathway">
    <text evidence="1">Porphyrin-containing compound metabolism; siroheme biosynthesis; sirohydrochlorin from precorrin-2: step 1/1.</text>
</comment>
<sequence>MIPLFLDLSASRVLVFGAGSVGVRKARHFTSAARMTIVAEDISPEIFSFSNASIKQLAIEDMEIEDLEKLIGRHDIVIAALSDEKENERLCRLAKEAGKLYNNATGEGNIRIPSVVSGLEYQIAVTTEKSAPVVPAFIRSYLEKQLPWLDNMILLQNTLREELKLTVTDQARRAEILRAVIDDAEIQNACVSGVPSTEICKKYL</sequence>
<dbReference type="GO" id="GO:0019354">
    <property type="term" value="P:siroheme biosynthetic process"/>
    <property type="evidence" value="ECO:0007669"/>
    <property type="project" value="UniProtKB-UniPathway"/>
</dbReference>
<dbReference type="PANTHER" id="PTHR35330:SF1">
    <property type="entry name" value="SIROHEME BIOSYNTHESIS PROTEIN MET8"/>
    <property type="match status" value="1"/>
</dbReference>
<evidence type="ECO:0000256" key="2">
    <source>
        <dbReference type="ARBA" id="ARBA00012400"/>
    </source>
</evidence>
<gene>
    <name evidence="7" type="primary">cysG_12</name>
    <name evidence="7" type="ORF">SDC9_33162</name>
</gene>
<dbReference type="PANTHER" id="PTHR35330">
    <property type="entry name" value="SIROHEME BIOSYNTHESIS PROTEIN MET8"/>
    <property type="match status" value="1"/>
</dbReference>
<keyword evidence="5" id="KW-0627">Porphyrin biosynthesis</keyword>
<dbReference type="EMBL" id="VSSQ01000234">
    <property type="protein sequence ID" value="MPL87168.1"/>
    <property type="molecule type" value="Genomic_DNA"/>
</dbReference>
<dbReference type="InterPro" id="IPR006367">
    <property type="entry name" value="Sirohaem_synthase_N"/>
</dbReference>
<name>A0A644V757_9ZZZZ</name>
<protein>
    <recommendedName>
        <fullName evidence="2">precorrin-2 dehydrogenase</fullName>
        <ecNumber evidence="2">1.3.1.76</ecNumber>
    </recommendedName>
</protein>
<keyword evidence="4" id="KW-0520">NAD</keyword>
<evidence type="ECO:0000313" key="7">
    <source>
        <dbReference type="EMBL" id="MPL87168.1"/>
    </source>
</evidence>
<comment type="catalytic activity">
    <reaction evidence="6">
        <text>precorrin-2 + NAD(+) = sirohydrochlorin + NADH + 2 H(+)</text>
        <dbReference type="Rhea" id="RHEA:15613"/>
        <dbReference type="ChEBI" id="CHEBI:15378"/>
        <dbReference type="ChEBI" id="CHEBI:57540"/>
        <dbReference type="ChEBI" id="CHEBI:57945"/>
        <dbReference type="ChEBI" id="CHEBI:58351"/>
        <dbReference type="ChEBI" id="CHEBI:58827"/>
        <dbReference type="EC" id="1.3.1.76"/>
    </reaction>
</comment>
<dbReference type="SUPFAM" id="SSF75615">
    <property type="entry name" value="Siroheme synthase middle domains-like"/>
    <property type="match status" value="1"/>
</dbReference>
<dbReference type="InterPro" id="IPR028161">
    <property type="entry name" value="Met8-like"/>
</dbReference>
<evidence type="ECO:0000256" key="6">
    <source>
        <dbReference type="ARBA" id="ARBA00047561"/>
    </source>
</evidence>
<keyword evidence="3" id="KW-0560">Oxidoreductase</keyword>
<dbReference type="GO" id="GO:0004325">
    <property type="term" value="F:ferrochelatase activity"/>
    <property type="evidence" value="ECO:0007669"/>
    <property type="project" value="InterPro"/>
</dbReference>
<dbReference type="UniPathway" id="UPA00262">
    <property type="reaction ID" value="UER00222"/>
</dbReference>
<dbReference type="GO" id="GO:0043115">
    <property type="term" value="F:precorrin-2 dehydrogenase activity"/>
    <property type="evidence" value="ECO:0007669"/>
    <property type="project" value="UniProtKB-EC"/>
</dbReference>
<reference evidence="7" key="1">
    <citation type="submission" date="2019-08" db="EMBL/GenBank/DDBJ databases">
        <authorList>
            <person name="Kucharzyk K."/>
            <person name="Murdoch R.W."/>
            <person name="Higgins S."/>
            <person name="Loffler F."/>
        </authorList>
    </citation>
    <scope>NUCLEOTIDE SEQUENCE</scope>
</reference>
<organism evidence="7">
    <name type="scientific">bioreactor metagenome</name>
    <dbReference type="NCBI Taxonomy" id="1076179"/>
    <lineage>
        <taxon>unclassified sequences</taxon>
        <taxon>metagenomes</taxon>
        <taxon>ecological metagenomes</taxon>
    </lineage>
</organism>
<keyword evidence="7" id="KW-0456">Lyase</keyword>
<dbReference type="SUPFAM" id="SSF51735">
    <property type="entry name" value="NAD(P)-binding Rossmann-fold domains"/>
    <property type="match status" value="1"/>
</dbReference>
<dbReference type="AlphaFoldDB" id="A0A644V757"/>
<evidence type="ECO:0000256" key="1">
    <source>
        <dbReference type="ARBA" id="ARBA00005010"/>
    </source>
</evidence>
<evidence type="ECO:0000256" key="3">
    <source>
        <dbReference type="ARBA" id="ARBA00023002"/>
    </source>
</evidence>
<dbReference type="EC" id="1.3.1.76" evidence="2"/>
<dbReference type="NCBIfam" id="TIGR01470">
    <property type="entry name" value="cysG_Nterm"/>
    <property type="match status" value="1"/>
</dbReference>
<accession>A0A644V757</accession>
<proteinExistence type="predicted"/>
<evidence type="ECO:0000256" key="5">
    <source>
        <dbReference type="ARBA" id="ARBA00023244"/>
    </source>
</evidence>
<dbReference type="InterPro" id="IPR036291">
    <property type="entry name" value="NAD(P)-bd_dom_sf"/>
</dbReference>
<dbReference type="Gene3D" id="3.40.50.720">
    <property type="entry name" value="NAD(P)-binding Rossmann-like Domain"/>
    <property type="match status" value="1"/>
</dbReference>